<keyword evidence="2" id="KW-1185">Reference proteome</keyword>
<comment type="caution">
    <text evidence="1">The sequence shown here is derived from an EMBL/GenBank/DDBJ whole genome shotgun (WGS) entry which is preliminary data.</text>
</comment>
<gene>
    <name evidence="1" type="ORF">AJ78_02532</name>
</gene>
<dbReference type="Proteomes" id="UP000182235">
    <property type="component" value="Unassembled WGS sequence"/>
</dbReference>
<evidence type="ECO:0000313" key="2">
    <source>
        <dbReference type="Proteomes" id="UP000182235"/>
    </source>
</evidence>
<reference evidence="1 2" key="1">
    <citation type="submission" date="2015-07" db="EMBL/GenBank/DDBJ databases">
        <title>Emmonsia species relationships and genome sequence.</title>
        <authorList>
            <consortium name="The Broad Institute Genomics Platform"/>
            <person name="Cuomo C.A."/>
            <person name="Munoz J.F."/>
            <person name="Imamovic A."/>
            <person name="Priest M.E."/>
            <person name="Young S."/>
            <person name="Clay O.K."/>
            <person name="McEwen J.G."/>
        </authorList>
    </citation>
    <scope>NUCLEOTIDE SEQUENCE [LARGE SCALE GENOMIC DNA]</scope>
    <source>
        <strain evidence="1 2">UAMH 9510</strain>
    </source>
</reference>
<accession>A0A1J9QAT4</accession>
<protein>
    <submittedName>
        <fullName evidence="1">Uncharacterized protein</fullName>
    </submittedName>
</protein>
<dbReference type="EMBL" id="LGRN01000070">
    <property type="protein sequence ID" value="OJD17347.1"/>
    <property type="molecule type" value="Genomic_DNA"/>
</dbReference>
<proteinExistence type="predicted"/>
<sequence>MALILPLNLKRIRIGFTGLTIQIAATTTKGVSNESWTVSPGPVYFQILHTRLGVIDTFSFGRRWLSRGMVTHAAKVGVALPEICGATSKLRIGRCDHSDSHTLTGLSTWFPPNPNGANHNSRLGLVRILNAVSNLTRRWNRAARFVSATTCKGFPVPGCPSSQPLLRSVESIGKRKASRRALEVEDLLALACRVIVNPPSAPAAAVNCRTATTSRDSNFKILKTTT</sequence>
<dbReference type="VEuPathDB" id="FungiDB:AJ78_02532"/>
<dbReference type="AlphaFoldDB" id="A0A1J9QAT4"/>
<name>A0A1J9QAT4_9EURO</name>
<evidence type="ECO:0000313" key="1">
    <source>
        <dbReference type="EMBL" id="OJD17347.1"/>
    </source>
</evidence>
<organism evidence="1 2">
    <name type="scientific">Emergomyces pasteurianus Ep9510</name>
    <dbReference type="NCBI Taxonomy" id="1447872"/>
    <lineage>
        <taxon>Eukaryota</taxon>
        <taxon>Fungi</taxon>
        <taxon>Dikarya</taxon>
        <taxon>Ascomycota</taxon>
        <taxon>Pezizomycotina</taxon>
        <taxon>Eurotiomycetes</taxon>
        <taxon>Eurotiomycetidae</taxon>
        <taxon>Onygenales</taxon>
        <taxon>Ajellomycetaceae</taxon>
        <taxon>Emergomyces</taxon>
    </lineage>
</organism>